<sequence>MASKSPTKTQYVRQLIQDTLVRNLEDNHREDDAEDSPSNIPRGNVKHSSGSSGSVTPGSSSSVRMAQPAVLSASMVFDVPTFSGDDNTDVQLWLDMIVASLTASRAEIMTAEQLDREPNLIFIAISRSSGVARKFIMSLSRETRSRWGSFRAAVTARFEEEDEMVEEERLETYSKLLSLEQGDLSIREYVDETQKLRKILGGESENEVMQQFIKGISDRQVEISLSTYYATTPKATLSFDSLVKAALLTEKKVKKSRTQRAAKAEKTETEDSTILKKLQNMEDAFNNAIAMQPRGLRGTSYSAVGTPQDARQYNGSNGRSGYNRNNTTNQYGGAYYNEYQGNGGGYGPGDRNPVNRNNGVGRGGYNQQYNPPRNNYNNSSGRDNNRGVAGNGATRGPPPQCFRCGVMGHIAPQCDNTFELPRDEQYKLREEHQKSVEARIKEMGGSGPPLHASAAAEEFRRPKYQEQNFDRGSYEDNGITYDQSFMQPPRMADGQVAEVFRRKASGSTEQAFASEKRKASELNKQAFQRVRDHLGISESEKTPKKATRGFPEREIEALGAKKPYDVWDDISDSNRINRLEYGDGPNITWPQFFSICPRARTQLAWGLRLAGSKRQTPTTSSAPRVIKKLRSAIPKHVTVEEIEESEDEDDNPRPRKATRRVRVAHDVDDEDEEEIVDKEDSPQTVNESSQLGERTEPCCNFYTTALIREFGTSKLWEVTRVMLDSGSTLNLINKSLAQVLDYEWKLDDSLFLKTADGNETQLQWFITAPIVVADVEMIMDFYIMSGDTTYDVLLGRPWLKSTQAIGMYGKETYYIRGSRSKYRKVNRRGEAVIVPAKDKVKRVGLRSGKLPRKEMLSDLTTGDIEVEQGCQDVEDELNAVIAEAQQQDEEWTRYDEEQSIAQYSDEDSDEGKAKHS</sequence>
<keyword evidence="1" id="KW-0863">Zinc-finger</keyword>
<feature type="region of interest" description="Disordered" evidence="2">
    <location>
        <begin position="888"/>
        <end position="916"/>
    </location>
</feature>
<dbReference type="Gene3D" id="2.40.70.10">
    <property type="entry name" value="Acid Proteases"/>
    <property type="match status" value="1"/>
</dbReference>
<dbReference type="OrthoDB" id="5430981at2759"/>
<feature type="compositionally biased region" description="Low complexity" evidence="2">
    <location>
        <begin position="349"/>
        <end position="382"/>
    </location>
</feature>
<reference evidence="4 5" key="1">
    <citation type="journal article" date="2018" name="IMA Fungus">
        <title>IMA Genome-F 9: Draft genome sequence of Annulohypoxylon stygium, Aspergillus mulundensis, Berkeleyomyces basicola (syn. Thielaviopsis basicola), Ceratocystis smalleyi, two Cercospora beticola strains, Coleophoma cylindrospora, Fusarium fracticaudum, Phialophora cf. hyalina, and Morchella septimelata.</title>
        <authorList>
            <person name="Wingfield B.D."/>
            <person name="Bills G.F."/>
            <person name="Dong Y."/>
            <person name="Huang W."/>
            <person name="Nel W.J."/>
            <person name="Swalarsk-Parry B.S."/>
            <person name="Vaghefi N."/>
            <person name="Wilken P.M."/>
            <person name="An Z."/>
            <person name="de Beer Z.W."/>
            <person name="De Vos L."/>
            <person name="Chen L."/>
            <person name="Duong T.A."/>
            <person name="Gao Y."/>
            <person name="Hammerbacher A."/>
            <person name="Kikkert J.R."/>
            <person name="Li Y."/>
            <person name="Li H."/>
            <person name="Li K."/>
            <person name="Li Q."/>
            <person name="Liu X."/>
            <person name="Ma X."/>
            <person name="Naidoo K."/>
            <person name="Pethybridge S.J."/>
            <person name="Sun J."/>
            <person name="Steenkamp E.T."/>
            <person name="van der Nest M.A."/>
            <person name="van Wyk S."/>
            <person name="Wingfield M.J."/>
            <person name="Xiong C."/>
            <person name="Yue Q."/>
            <person name="Zhang X."/>
        </authorList>
    </citation>
    <scope>NUCLEOTIDE SEQUENCE [LARGE SCALE GENOMIC DNA]</scope>
    <source>
        <strain evidence="4 5">BP6252</strain>
    </source>
</reference>
<keyword evidence="1" id="KW-0479">Metal-binding</keyword>
<feature type="compositionally biased region" description="Low complexity" evidence="2">
    <location>
        <begin position="48"/>
        <end position="62"/>
    </location>
</feature>
<dbReference type="GO" id="GO:0008270">
    <property type="term" value="F:zinc ion binding"/>
    <property type="evidence" value="ECO:0007669"/>
    <property type="project" value="UniProtKB-KW"/>
</dbReference>
<feature type="compositionally biased region" description="Acidic residues" evidence="2">
    <location>
        <begin position="640"/>
        <end position="650"/>
    </location>
</feature>
<dbReference type="SMART" id="SM00343">
    <property type="entry name" value="ZnF_C2HC"/>
    <property type="match status" value="1"/>
</dbReference>
<feature type="compositionally biased region" description="Low complexity" evidence="2">
    <location>
        <begin position="313"/>
        <end position="340"/>
    </location>
</feature>
<dbReference type="InterPro" id="IPR001878">
    <property type="entry name" value="Znf_CCHC"/>
</dbReference>
<dbReference type="STRING" id="1849047.A0A3D8QDB5"/>
<evidence type="ECO:0000313" key="5">
    <source>
        <dbReference type="Proteomes" id="UP000256645"/>
    </source>
</evidence>
<evidence type="ECO:0000259" key="3">
    <source>
        <dbReference type="PROSITE" id="PS50158"/>
    </source>
</evidence>
<keyword evidence="5" id="KW-1185">Reference proteome</keyword>
<dbReference type="SUPFAM" id="SSF57756">
    <property type="entry name" value="Retrovirus zinc finger-like domains"/>
    <property type="match status" value="1"/>
</dbReference>
<dbReference type="EMBL" id="PDLM01000016">
    <property type="protein sequence ID" value="RDW59799.1"/>
    <property type="molecule type" value="Genomic_DNA"/>
</dbReference>
<evidence type="ECO:0000256" key="2">
    <source>
        <dbReference type="SAM" id="MobiDB-lite"/>
    </source>
</evidence>
<proteinExistence type="predicted"/>
<dbReference type="GO" id="GO:0003676">
    <property type="term" value="F:nucleic acid binding"/>
    <property type="evidence" value="ECO:0007669"/>
    <property type="project" value="InterPro"/>
</dbReference>
<feature type="domain" description="CCHC-type" evidence="3">
    <location>
        <begin position="401"/>
        <end position="414"/>
    </location>
</feature>
<comment type="caution">
    <text evidence="4">The sequence shown here is derived from an EMBL/GenBank/DDBJ whole genome shotgun (WGS) entry which is preliminary data.</text>
</comment>
<dbReference type="Pfam" id="PF03732">
    <property type="entry name" value="Retrotrans_gag"/>
    <property type="match status" value="1"/>
</dbReference>
<name>A0A3D8QDB5_9HELO</name>
<dbReference type="AlphaFoldDB" id="A0A3D8QDB5"/>
<dbReference type="PROSITE" id="PS50158">
    <property type="entry name" value="ZF_CCHC"/>
    <property type="match status" value="1"/>
</dbReference>
<evidence type="ECO:0000313" key="4">
    <source>
        <dbReference type="EMBL" id="RDW59799.1"/>
    </source>
</evidence>
<feature type="region of interest" description="Disordered" evidence="2">
    <location>
        <begin position="637"/>
        <end position="692"/>
    </location>
</feature>
<dbReference type="SUPFAM" id="SSF50630">
    <property type="entry name" value="Acid proteases"/>
    <property type="match status" value="1"/>
</dbReference>
<feature type="compositionally biased region" description="Acidic residues" evidence="2">
    <location>
        <begin position="667"/>
        <end position="677"/>
    </location>
</feature>
<organism evidence="4 5">
    <name type="scientific">Coleophoma cylindrospora</name>
    <dbReference type="NCBI Taxonomy" id="1849047"/>
    <lineage>
        <taxon>Eukaryota</taxon>
        <taxon>Fungi</taxon>
        <taxon>Dikarya</taxon>
        <taxon>Ascomycota</taxon>
        <taxon>Pezizomycotina</taxon>
        <taxon>Leotiomycetes</taxon>
        <taxon>Helotiales</taxon>
        <taxon>Dermateaceae</taxon>
        <taxon>Coleophoma</taxon>
    </lineage>
</organism>
<protein>
    <recommendedName>
        <fullName evidence="3">CCHC-type domain-containing protein</fullName>
    </recommendedName>
</protein>
<accession>A0A3D8QDB5</accession>
<dbReference type="Proteomes" id="UP000256645">
    <property type="component" value="Unassembled WGS sequence"/>
</dbReference>
<dbReference type="Pfam" id="PF00098">
    <property type="entry name" value="zf-CCHC"/>
    <property type="match status" value="1"/>
</dbReference>
<keyword evidence="1" id="KW-0862">Zinc</keyword>
<dbReference type="InterPro" id="IPR036875">
    <property type="entry name" value="Znf_CCHC_sf"/>
</dbReference>
<dbReference type="InterPro" id="IPR005162">
    <property type="entry name" value="Retrotrans_gag_dom"/>
</dbReference>
<dbReference type="CDD" id="cd00303">
    <property type="entry name" value="retropepsin_like"/>
    <property type="match status" value="1"/>
</dbReference>
<evidence type="ECO:0000256" key="1">
    <source>
        <dbReference type="PROSITE-ProRule" id="PRU00047"/>
    </source>
</evidence>
<feature type="compositionally biased region" description="Polar residues" evidence="2">
    <location>
        <begin position="682"/>
        <end position="692"/>
    </location>
</feature>
<feature type="region of interest" description="Disordered" evidence="2">
    <location>
        <begin position="305"/>
        <end position="397"/>
    </location>
</feature>
<feature type="region of interest" description="Disordered" evidence="2">
    <location>
        <begin position="19"/>
        <end position="63"/>
    </location>
</feature>
<gene>
    <name evidence="4" type="ORF">BP6252_12886</name>
</gene>
<dbReference type="InterPro" id="IPR021109">
    <property type="entry name" value="Peptidase_aspartic_dom_sf"/>
</dbReference>